<dbReference type="PANTHER" id="PTHR35546">
    <property type="entry name" value="F-BOX PROTEIN INTERACTION DOMAIN PROTEIN-RELATED"/>
    <property type="match status" value="1"/>
</dbReference>
<evidence type="ECO:0000313" key="2">
    <source>
        <dbReference type="EMBL" id="KAK6135182.1"/>
    </source>
</evidence>
<name>A0ABR0VIZ3_REHGL</name>
<dbReference type="InterPro" id="IPR001810">
    <property type="entry name" value="F-box_dom"/>
</dbReference>
<evidence type="ECO:0000259" key="1">
    <source>
        <dbReference type="SMART" id="SM00256"/>
    </source>
</evidence>
<dbReference type="InterPro" id="IPR036047">
    <property type="entry name" value="F-box-like_dom_sf"/>
</dbReference>
<dbReference type="Gene3D" id="1.20.1280.50">
    <property type="match status" value="1"/>
</dbReference>
<dbReference type="InterPro" id="IPR055290">
    <property type="entry name" value="At3g26010-like"/>
</dbReference>
<accession>A0ABR0VIZ3</accession>
<dbReference type="CDD" id="cd22157">
    <property type="entry name" value="F-box_AtFBW1-like"/>
    <property type="match status" value="1"/>
</dbReference>
<keyword evidence="3" id="KW-1185">Reference proteome</keyword>
<feature type="domain" description="F-box" evidence="1">
    <location>
        <begin position="5"/>
        <end position="45"/>
    </location>
</feature>
<dbReference type="Proteomes" id="UP001318860">
    <property type="component" value="Unassembled WGS sequence"/>
</dbReference>
<dbReference type="InterPro" id="IPR006527">
    <property type="entry name" value="F-box-assoc_dom_typ1"/>
</dbReference>
<reference evidence="2 3" key="1">
    <citation type="journal article" date="2021" name="Comput. Struct. Biotechnol. J.">
        <title>De novo genome assembly of the potent medicinal plant Rehmannia glutinosa using nanopore technology.</title>
        <authorList>
            <person name="Ma L."/>
            <person name="Dong C."/>
            <person name="Song C."/>
            <person name="Wang X."/>
            <person name="Zheng X."/>
            <person name="Niu Y."/>
            <person name="Chen S."/>
            <person name="Feng W."/>
        </authorList>
    </citation>
    <scope>NUCLEOTIDE SEQUENCE [LARGE SCALE GENOMIC DNA]</scope>
    <source>
        <strain evidence="2">DH-2019</strain>
    </source>
</reference>
<protein>
    <recommendedName>
        <fullName evidence="1">F-box domain-containing protein</fullName>
    </recommendedName>
</protein>
<dbReference type="SMART" id="SM00256">
    <property type="entry name" value="FBOX"/>
    <property type="match status" value="1"/>
</dbReference>
<dbReference type="SUPFAM" id="SSF81383">
    <property type="entry name" value="F-box domain"/>
    <property type="match status" value="1"/>
</dbReference>
<sequence length="380" mass="44393">MTIAYNDDLLTEILIWLPEKSLIRFKLVCKRWFSLISSHYFSHRHILHHHHRHSRSKPEPSLLLRLSEASDYFYLQFSKDGGKLVPYHFSPTLIEPTILSFSNGLFLLQCRNVEKPLEECHIYNPITKQSRKILLNTNERYRCVMGLNLAFDPSKSPHYKIICVRAIKRRSSRALWCRERLCQIEVYESETGTWKICGEPFWAPTDVDFNHGIYWKNGIHWDGDFFDLQDNFVGKHPEIVVPGDTRTENYYGNYVESYGYLHYIAHFPEKKSGESEEDSMLVLHEPGKVMAYKFQEKSGKEIIDFREEAFYQERCHVRCYFFDISVLLLLINQLEPLTEQQLLAINNLQQSSQQAEDALSQGMEALQQSLAETVAGSLGP</sequence>
<comment type="caution">
    <text evidence="2">The sequence shown here is derived from an EMBL/GenBank/DDBJ whole genome shotgun (WGS) entry which is preliminary data.</text>
</comment>
<dbReference type="EMBL" id="JABTTQ020001113">
    <property type="protein sequence ID" value="KAK6135182.1"/>
    <property type="molecule type" value="Genomic_DNA"/>
</dbReference>
<dbReference type="Pfam" id="PF00646">
    <property type="entry name" value="F-box"/>
    <property type="match status" value="1"/>
</dbReference>
<dbReference type="PANTHER" id="PTHR35546:SF134">
    <property type="entry name" value="F-BOX ASSOCIATED DOMAIN-CONTAINING PROTEIN"/>
    <property type="match status" value="1"/>
</dbReference>
<organism evidence="2 3">
    <name type="scientific">Rehmannia glutinosa</name>
    <name type="common">Chinese foxglove</name>
    <dbReference type="NCBI Taxonomy" id="99300"/>
    <lineage>
        <taxon>Eukaryota</taxon>
        <taxon>Viridiplantae</taxon>
        <taxon>Streptophyta</taxon>
        <taxon>Embryophyta</taxon>
        <taxon>Tracheophyta</taxon>
        <taxon>Spermatophyta</taxon>
        <taxon>Magnoliopsida</taxon>
        <taxon>eudicotyledons</taxon>
        <taxon>Gunneridae</taxon>
        <taxon>Pentapetalae</taxon>
        <taxon>asterids</taxon>
        <taxon>lamiids</taxon>
        <taxon>Lamiales</taxon>
        <taxon>Orobanchaceae</taxon>
        <taxon>Rehmannieae</taxon>
        <taxon>Rehmannia</taxon>
    </lineage>
</organism>
<dbReference type="Pfam" id="PF07734">
    <property type="entry name" value="FBA_1"/>
    <property type="match status" value="1"/>
</dbReference>
<gene>
    <name evidence="2" type="ORF">DH2020_031078</name>
</gene>
<proteinExistence type="predicted"/>
<evidence type="ECO:0000313" key="3">
    <source>
        <dbReference type="Proteomes" id="UP001318860"/>
    </source>
</evidence>